<feature type="transmembrane region" description="Helical" evidence="1">
    <location>
        <begin position="14"/>
        <end position="36"/>
    </location>
</feature>
<organism evidence="2 3">
    <name type="scientific">Commensalibacter papalotli</name>
    <name type="common">ex Botero et al. 2024</name>
    <dbReference type="NCBI Taxonomy" id="2972766"/>
    <lineage>
        <taxon>Bacteria</taxon>
        <taxon>Pseudomonadati</taxon>
        <taxon>Pseudomonadota</taxon>
        <taxon>Alphaproteobacteria</taxon>
        <taxon>Acetobacterales</taxon>
        <taxon>Acetobacteraceae</taxon>
    </lineage>
</organism>
<gene>
    <name evidence="2" type="ORF">R83534S58_LOCUS1713</name>
</gene>
<keyword evidence="3" id="KW-1185">Reference proteome</keyword>
<keyword evidence="1" id="KW-0472">Membrane</keyword>
<accession>A0ABM9HS38</accession>
<evidence type="ECO:0000313" key="3">
    <source>
        <dbReference type="Proteomes" id="UP001154272"/>
    </source>
</evidence>
<evidence type="ECO:0008006" key="4">
    <source>
        <dbReference type="Google" id="ProtNLM"/>
    </source>
</evidence>
<protein>
    <recommendedName>
        <fullName evidence="4">SGNH hydrolase-type esterase domain-containing protein</fullName>
    </recommendedName>
</protein>
<evidence type="ECO:0000256" key="1">
    <source>
        <dbReference type="SAM" id="Phobius"/>
    </source>
</evidence>
<keyword evidence="1" id="KW-0812">Transmembrane</keyword>
<dbReference type="RefSeq" id="WP_034339951.1">
    <property type="nucleotide sequence ID" value="NZ_CAMXCH010000003.1"/>
</dbReference>
<dbReference type="Proteomes" id="UP001154272">
    <property type="component" value="Unassembled WGS sequence"/>
</dbReference>
<keyword evidence="1" id="KW-1133">Transmembrane helix</keyword>
<reference evidence="2" key="1">
    <citation type="submission" date="2022-10" db="EMBL/GenBank/DDBJ databases">
        <authorList>
            <person name="Botero Cardona J."/>
        </authorList>
    </citation>
    <scope>NUCLEOTIDE SEQUENCE</scope>
    <source>
        <strain evidence="2">R-83534</strain>
    </source>
</reference>
<comment type="caution">
    <text evidence="2">The sequence shown here is derived from an EMBL/GenBank/DDBJ whole genome shotgun (WGS) entry which is preliminary data.</text>
</comment>
<dbReference type="EMBL" id="CAMXCH010000003">
    <property type="protein sequence ID" value="CAI3951029.1"/>
    <property type="molecule type" value="Genomic_DNA"/>
</dbReference>
<proteinExistence type="predicted"/>
<sequence length="346" mass="39636">MPSSTSVFNSWRKFALFFLGFTIGPIFLIWLFIIIVDPWGMLPFSPPFHRIPISTNARYSFPALAINQEFDSAIIGTSTSRPLQPQILDKAFNTHFVNLSMNASTPWEQEKIYNLFLMHHSHPKMVIFNTDNIWCFGDPEYASRPLPLWMYEGSPWIGYLKMANQYALQEAANQFAWLIGFKKQRYGSDGYTPLLPASFVYDPQKVNKTFSEWVQADNSLPNGRTPVQPALPRLQHMINKLPKETAKIIIIPPFSEEFYGNSGGWTDVSWKACKANLGNLAKKTPNMIAIDFALPNHFTQKRTSFWDPIHYRDFTAEMVMNGILQAVLHHQELPNNESKILGQSQP</sequence>
<evidence type="ECO:0000313" key="2">
    <source>
        <dbReference type="EMBL" id="CAI3951029.1"/>
    </source>
</evidence>
<name>A0ABM9HS38_9PROT</name>